<dbReference type="RefSeq" id="WP_207646486.1">
    <property type="nucleotide sequence ID" value="NZ_FMWL01000025.1"/>
</dbReference>
<evidence type="ECO:0000313" key="3">
    <source>
        <dbReference type="Proteomes" id="UP000199208"/>
    </source>
</evidence>
<gene>
    <name evidence="2" type="ORF">SAMN03080599_03116</name>
</gene>
<dbReference type="InterPro" id="IPR038750">
    <property type="entry name" value="YczE/YyaS-like"/>
</dbReference>
<organism evidence="2 3">
    <name type="scientific">Acidaminobacter hydrogenoformans DSM 2784</name>
    <dbReference type="NCBI Taxonomy" id="1120920"/>
    <lineage>
        <taxon>Bacteria</taxon>
        <taxon>Bacillati</taxon>
        <taxon>Bacillota</taxon>
        <taxon>Clostridia</taxon>
        <taxon>Peptostreptococcales</taxon>
        <taxon>Acidaminobacteraceae</taxon>
        <taxon>Acidaminobacter</taxon>
    </lineage>
</organism>
<sequence length="214" mass="23067">MKQNLGMKSMDKVVLFRLFLFVFGIFLLALGVTTVIKASLGVPTWDVMHIGLANKTSLSIGRWVQIIGVAMVLMTSFLEKENPKFGSIANIVLVGYFINLILAVELIPTFEGIVARAVQLMVGIVLMGIGSGMYVSSKIGSGPRDGMTLYLSRKLSISVGLARTVLEMVALTIGWMLGGPVALGTFVSVFLIGPIMQSSLAFWTHQIKRAALTA</sequence>
<evidence type="ECO:0000313" key="2">
    <source>
        <dbReference type="EMBL" id="SCZ81871.1"/>
    </source>
</evidence>
<dbReference type="AlphaFoldDB" id="A0A1G5S826"/>
<name>A0A1G5S826_9FIRM</name>
<dbReference type="PANTHER" id="PTHR40078">
    <property type="entry name" value="INTEGRAL MEMBRANE PROTEIN-RELATED"/>
    <property type="match status" value="1"/>
</dbReference>
<feature type="transmembrane region" description="Helical" evidence="1">
    <location>
        <begin position="155"/>
        <end position="177"/>
    </location>
</feature>
<dbReference type="PANTHER" id="PTHR40078:SF1">
    <property type="entry name" value="INTEGRAL MEMBRANE PROTEIN"/>
    <property type="match status" value="1"/>
</dbReference>
<evidence type="ECO:0000256" key="1">
    <source>
        <dbReference type="SAM" id="Phobius"/>
    </source>
</evidence>
<keyword evidence="1" id="KW-1133">Transmembrane helix</keyword>
<accession>A0A1G5S826</accession>
<keyword evidence="1" id="KW-0812">Transmembrane</keyword>
<keyword evidence="1" id="KW-0472">Membrane</keyword>
<feature type="transmembrane region" description="Helical" evidence="1">
    <location>
        <begin position="60"/>
        <end position="78"/>
    </location>
</feature>
<dbReference type="Proteomes" id="UP000199208">
    <property type="component" value="Unassembled WGS sequence"/>
</dbReference>
<feature type="transmembrane region" description="Helical" evidence="1">
    <location>
        <begin position="14"/>
        <end position="40"/>
    </location>
</feature>
<feature type="transmembrane region" description="Helical" evidence="1">
    <location>
        <begin position="113"/>
        <end position="135"/>
    </location>
</feature>
<proteinExistence type="predicted"/>
<feature type="transmembrane region" description="Helical" evidence="1">
    <location>
        <begin position="85"/>
        <end position="107"/>
    </location>
</feature>
<feature type="transmembrane region" description="Helical" evidence="1">
    <location>
        <begin position="183"/>
        <end position="203"/>
    </location>
</feature>
<keyword evidence="3" id="KW-1185">Reference proteome</keyword>
<protein>
    <submittedName>
        <fullName evidence="2">Uncharacterized membrane protein YczE</fullName>
    </submittedName>
</protein>
<reference evidence="2 3" key="1">
    <citation type="submission" date="2016-10" db="EMBL/GenBank/DDBJ databases">
        <authorList>
            <person name="de Groot N.N."/>
        </authorList>
    </citation>
    <scope>NUCLEOTIDE SEQUENCE [LARGE SCALE GENOMIC DNA]</scope>
    <source>
        <strain evidence="2 3">DSM 2784</strain>
    </source>
</reference>
<dbReference type="Pfam" id="PF19700">
    <property type="entry name" value="DUF6198"/>
    <property type="match status" value="1"/>
</dbReference>
<dbReference type="EMBL" id="FMWL01000025">
    <property type="protein sequence ID" value="SCZ81871.1"/>
    <property type="molecule type" value="Genomic_DNA"/>
</dbReference>